<feature type="transmembrane region" description="Helical" evidence="1">
    <location>
        <begin position="85"/>
        <end position="102"/>
    </location>
</feature>
<keyword evidence="1" id="KW-0812">Transmembrane</keyword>
<dbReference type="EMBL" id="BMQL01000029">
    <property type="protein sequence ID" value="GGR22709.1"/>
    <property type="molecule type" value="Genomic_DNA"/>
</dbReference>
<organism evidence="2 3">
    <name type="scientific">Deinococcus ruber</name>
    <dbReference type="NCBI Taxonomy" id="1848197"/>
    <lineage>
        <taxon>Bacteria</taxon>
        <taxon>Thermotogati</taxon>
        <taxon>Deinococcota</taxon>
        <taxon>Deinococci</taxon>
        <taxon>Deinococcales</taxon>
        <taxon>Deinococcaceae</taxon>
        <taxon>Deinococcus</taxon>
    </lineage>
</organism>
<feature type="transmembrane region" description="Helical" evidence="1">
    <location>
        <begin position="199"/>
        <end position="221"/>
    </location>
</feature>
<keyword evidence="3" id="KW-1185">Reference proteome</keyword>
<comment type="caution">
    <text evidence="2">The sequence shown here is derived from an EMBL/GenBank/DDBJ whole genome shotgun (WGS) entry which is preliminary data.</text>
</comment>
<keyword evidence="1" id="KW-0472">Membrane</keyword>
<feature type="transmembrane region" description="Helical" evidence="1">
    <location>
        <begin position="62"/>
        <end position="79"/>
    </location>
</feature>
<evidence type="ECO:0000313" key="3">
    <source>
        <dbReference type="Proteomes" id="UP000603865"/>
    </source>
</evidence>
<dbReference type="Pfam" id="PF10028">
    <property type="entry name" value="DUF2270"/>
    <property type="match status" value="1"/>
</dbReference>
<dbReference type="PIRSF" id="PIRSF015000">
    <property type="entry name" value="UCP01500"/>
    <property type="match status" value="1"/>
</dbReference>
<gene>
    <name evidence="2" type="ORF">GCM10008957_38430</name>
</gene>
<reference evidence="2" key="1">
    <citation type="journal article" date="2014" name="Int. J. Syst. Evol. Microbiol.">
        <title>Complete genome sequence of Corynebacterium casei LMG S-19264T (=DSM 44701T), isolated from a smear-ripened cheese.</title>
        <authorList>
            <consortium name="US DOE Joint Genome Institute (JGI-PGF)"/>
            <person name="Walter F."/>
            <person name="Albersmeier A."/>
            <person name="Kalinowski J."/>
            <person name="Ruckert C."/>
        </authorList>
    </citation>
    <scope>NUCLEOTIDE SEQUENCE</scope>
    <source>
        <strain evidence="2">JCM 31311</strain>
    </source>
</reference>
<feature type="transmembrane region" description="Helical" evidence="1">
    <location>
        <begin position="162"/>
        <end position="179"/>
    </location>
</feature>
<proteinExistence type="predicted"/>
<dbReference type="InterPro" id="IPR014470">
    <property type="entry name" value="UCP01500"/>
</dbReference>
<accession>A0A918CGA1</accession>
<reference evidence="2" key="2">
    <citation type="submission" date="2020-09" db="EMBL/GenBank/DDBJ databases">
        <authorList>
            <person name="Sun Q."/>
            <person name="Ohkuma M."/>
        </authorList>
    </citation>
    <scope>NUCLEOTIDE SEQUENCE</scope>
    <source>
        <strain evidence="2">JCM 31311</strain>
    </source>
</reference>
<evidence type="ECO:0000256" key="1">
    <source>
        <dbReference type="SAM" id="Phobius"/>
    </source>
</evidence>
<dbReference type="AlphaFoldDB" id="A0A918CGA1"/>
<evidence type="ECO:0008006" key="4">
    <source>
        <dbReference type="Google" id="ProtNLM"/>
    </source>
</evidence>
<dbReference type="Proteomes" id="UP000603865">
    <property type="component" value="Unassembled WGS sequence"/>
</dbReference>
<keyword evidence="1" id="KW-1133">Transmembrane helix</keyword>
<evidence type="ECO:0000313" key="2">
    <source>
        <dbReference type="EMBL" id="GGR22709.1"/>
    </source>
</evidence>
<sequence length="237" mass="27587">MAHPENVDGSVHARLLLILMFSRYAVVMLGGAEYTTNTANALIHLYRAEVGKMTAYRQRLDMTTNWSVVTSAGLASFALGDNNNSHVTFLFAMFMNYFFLHLEARRFRIFEISHHRVRIMERFFFPSVLNEKVDPNWYLLLLAELARPRSPMSRTDSMGWRLRRNYLWIYAVILVAWFAKLDIDRAKDQPLTPRDLVDMAVIGRVPGWLVVSFVVVFYVYLIRLAIRATRDYPLEEG</sequence>
<name>A0A918CGA1_9DEIO</name>
<protein>
    <recommendedName>
        <fullName evidence="4">DUF2270 domain-containing protein</fullName>
    </recommendedName>
</protein>